<keyword evidence="1" id="KW-1133">Transmembrane helix</keyword>
<feature type="transmembrane region" description="Helical" evidence="1">
    <location>
        <begin position="64"/>
        <end position="82"/>
    </location>
</feature>
<gene>
    <name evidence="2" type="ORF">A33Q_0421</name>
</gene>
<dbReference type="Proteomes" id="UP000006073">
    <property type="component" value="Unassembled WGS sequence"/>
</dbReference>
<proteinExistence type="predicted"/>
<evidence type="ECO:0000313" key="3">
    <source>
        <dbReference type="Proteomes" id="UP000006073"/>
    </source>
</evidence>
<evidence type="ECO:0000256" key="1">
    <source>
        <dbReference type="SAM" id="Phobius"/>
    </source>
</evidence>
<keyword evidence="1" id="KW-0812">Transmembrane</keyword>
<protein>
    <submittedName>
        <fullName evidence="2">Uncharacterized protein</fullName>
    </submittedName>
</protein>
<keyword evidence="3" id="KW-1185">Reference proteome</keyword>
<evidence type="ECO:0000313" key="2">
    <source>
        <dbReference type="EMBL" id="EOZ99740.1"/>
    </source>
</evidence>
<reference evidence="2 3" key="1">
    <citation type="journal article" date="2013" name="Genome Announc.">
        <title>Draft Genome Sequence of Indibacter alkaliphilus Strain LW1T, Isolated from Lonar Lake, a Haloalkaline Lake in the Buldana District of Maharashtra, India.</title>
        <authorList>
            <person name="Singh A."/>
            <person name="Kumar Jangir P."/>
            <person name="Sharma R."/>
            <person name="Singh A."/>
            <person name="Kumar Pinnaka A."/>
            <person name="Shivaji S."/>
        </authorList>
    </citation>
    <scope>NUCLEOTIDE SEQUENCE [LARGE SCALE GENOMIC DNA]</scope>
    <source>
        <strain evidence="3">CCUG 57479 / KCTC 22604 / LW1</strain>
    </source>
</reference>
<accession>S2DR39</accession>
<sequence>MHFFYFHELLSILKRNHFSFIEKMDKPKQITFRILLIQVVVSGIAVALLQHFWLDHNPNLGKTALFFIIFCSIYLIIMCLMYKINPLKGNFRSPYKD</sequence>
<comment type="caution">
    <text evidence="2">The sequence shown here is derived from an EMBL/GenBank/DDBJ whole genome shotgun (WGS) entry which is preliminary data.</text>
</comment>
<dbReference type="STRING" id="1189612.A33Q_0421"/>
<name>S2DR39_INDAL</name>
<dbReference type="EMBL" id="ALWO02000011">
    <property type="protein sequence ID" value="EOZ99740.1"/>
    <property type="molecule type" value="Genomic_DNA"/>
</dbReference>
<keyword evidence="1" id="KW-0472">Membrane</keyword>
<feature type="transmembrane region" description="Helical" evidence="1">
    <location>
        <begin position="30"/>
        <end position="52"/>
    </location>
</feature>
<dbReference type="AlphaFoldDB" id="S2DR39"/>
<organism evidence="2 3">
    <name type="scientific">Indibacter alkaliphilus (strain CCUG 57479 / KCTC 22604 / LW1)</name>
    <dbReference type="NCBI Taxonomy" id="1189612"/>
    <lineage>
        <taxon>Bacteria</taxon>
        <taxon>Pseudomonadati</taxon>
        <taxon>Bacteroidota</taxon>
        <taxon>Cytophagia</taxon>
        <taxon>Cytophagales</taxon>
        <taxon>Cyclobacteriaceae</taxon>
    </lineage>
</organism>